<dbReference type="PATRIC" id="fig|1188235.3.peg.558"/>
<proteinExistence type="predicted"/>
<evidence type="ECO:0000313" key="2">
    <source>
        <dbReference type="Proteomes" id="UP000013220"/>
    </source>
</evidence>
<reference evidence="1 2" key="1">
    <citation type="journal article" date="2013" name="Genome Announc.">
        <title>Draft Genome Sequences of Mycoplasma alkalescens, Mycoplasma arginini, and Mycoplasma bovigenitalium, Three Species with Equivocal Pathogenic Status for Cattle.</title>
        <authorList>
            <person name="Manso-Silvan L."/>
            <person name="Tardy F."/>
            <person name="Baranowski E."/>
            <person name="Barre A."/>
            <person name="Blanchard A."/>
            <person name="Breton M."/>
            <person name="Couture C."/>
            <person name="Citti C."/>
            <person name="Dordet-Frisoni E."/>
            <person name="Dupuy V."/>
            <person name="Gaurivaud P."/>
            <person name="Jacob D."/>
            <person name="Lemaitre C."/>
            <person name="Nikolski M."/>
            <person name="Nouvel L.X."/>
            <person name="Poumarat F."/>
            <person name="Thebault P."/>
            <person name="Theil S."/>
            <person name="Thiaucourt F."/>
            <person name="Sirand-Pugnet P."/>
        </authorList>
    </citation>
    <scope>NUCLEOTIDE SEQUENCE [LARGE SCALE GENOMIC DNA]</scope>
    <source>
        <strain evidence="1 2">51080</strain>
    </source>
</reference>
<dbReference type="STRING" id="1188235.MBVG_5430"/>
<dbReference type="OrthoDB" id="400234at2"/>
<evidence type="ECO:0000313" key="1">
    <source>
        <dbReference type="EMBL" id="ENY69078.1"/>
    </source>
</evidence>
<dbReference type="Proteomes" id="UP000013220">
    <property type="component" value="Unassembled WGS sequence"/>
</dbReference>
<dbReference type="EMBL" id="AORH01000031">
    <property type="protein sequence ID" value="ENY69078.1"/>
    <property type="molecule type" value="Genomic_DNA"/>
</dbReference>
<name>N9VBL7_9BACT</name>
<organism evidence="1 2">
    <name type="scientific">Mycoplasmopsis bovigenitalium 51080</name>
    <dbReference type="NCBI Taxonomy" id="1188235"/>
    <lineage>
        <taxon>Bacteria</taxon>
        <taxon>Bacillati</taxon>
        <taxon>Mycoplasmatota</taxon>
        <taxon>Mycoplasmoidales</taxon>
        <taxon>Metamycoplasmataceae</taxon>
        <taxon>Mycoplasmopsis</taxon>
    </lineage>
</organism>
<dbReference type="RefSeq" id="WP_004421200.1">
    <property type="nucleotide sequence ID" value="NZ_AORH01000031.1"/>
</dbReference>
<dbReference type="eggNOG" id="ENOG5032EYF">
    <property type="taxonomic scope" value="Bacteria"/>
</dbReference>
<accession>N9VBL7</accession>
<dbReference type="AlphaFoldDB" id="N9VBL7"/>
<sequence length="245" mass="28301">MIIINSQPQIKQDNKNFSIEVLKNTLNNLKSIFDKEIAGIKTEYNYPTLMSFSSKNKTVNDFVTNDDWDTINNRLFWAIQSYLDFHKTAKNILSDLHSFLYKLNPLWDASAAAADFFGALNESGQTGIPPIDTGILAGKTIFTALGLLKRSEEFLNYSCDFIIHIFNGIMQVSKSKNIEELQNALRIAKDTLNNINYNWWDYFFVLTARDKVKRSSDTINAIYQKANTLYNDYLREDYWGSSSWY</sequence>
<protein>
    <submittedName>
        <fullName evidence="1">Uncharacterized protein</fullName>
    </submittedName>
</protein>
<keyword evidence="2" id="KW-1185">Reference proteome</keyword>
<gene>
    <name evidence="1" type="ORF">MBVG_5430</name>
</gene>
<comment type="caution">
    <text evidence="1">The sequence shown here is derived from an EMBL/GenBank/DDBJ whole genome shotgun (WGS) entry which is preliminary data.</text>
</comment>